<dbReference type="PROSITE" id="PS50082">
    <property type="entry name" value="WD_REPEATS_2"/>
    <property type="match status" value="4"/>
</dbReference>
<keyword evidence="1 3" id="KW-0853">WD repeat</keyword>
<dbReference type="InterPro" id="IPR032847">
    <property type="entry name" value="PRPF17"/>
</dbReference>
<dbReference type="PANTHER" id="PTHR43979">
    <property type="entry name" value="PRE-MRNA-PROCESSING FACTOR 17"/>
    <property type="match status" value="1"/>
</dbReference>
<dbReference type="SMART" id="SM00320">
    <property type="entry name" value="WD40"/>
    <property type="match status" value="6"/>
</dbReference>
<dbReference type="Proteomes" id="UP001158576">
    <property type="component" value="Chromosome 1"/>
</dbReference>
<evidence type="ECO:0000256" key="3">
    <source>
        <dbReference type="PROSITE-ProRule" id="PRU00221"/>
    </source>
</evidence>
<gene>
    <name evidence="5" type="ORF">OKIOD_LOCUS11858</name>
</gene>
<dbReference type="PROSITE" id="PS50294">
    <property type="entry name" value="WD_REPEATS_REGION"/>
    <property type="match status" value="4"/>
</dbReference>
<evidence type="ECO:0000256" key="4">
    <source>
        <dbReference type="SAM" id="MobiDB-lite"/>
    </source>
</evidence>
<keyword evidence="6" id="KW-1185">Reference proteome</keyword>
<evidence type="ECO:0000313" key="5">
    <source>
        <dbReference type="EMBL" id="CAG5106987.1"/>
    </source>
</evidence>
<dbReference type="EMBL" id="OU015566">
    <property type="protein sequence ID" value="CAG5106987.1"/>
    <property type="molecule type" value="Genomic_DNA"/>
</dbReference>
<dbReference type="Pfam" id="PF00400">
    <property type="entry name" value="WD40"/>
    <property type="match status" value="5"/>
</dbReference>
<proteinExistence type="predicted"/>
<evidence type="ECO:0000256" key="1">
    <source>
        <dbReference type="ARBA" id="ARBA00022574"/>
    </source>
</evidence>
<dbReference type="InterPro" id="IPR036322">
    <property type="entry name" value="WD40_repeat_dom_sf"/>
</dbReference>
<organism evidence="5 6">
    <name type="scientific">Oikopleura dioica</name>
    <name type="common">Tunicate</name>
    <dbReference type="NCBI Taxonomy" id="34765"/>
    <lineage>
        <taxon>Eukaryota</taxon>
        <taxon>Metazoa</taxon>
        <taxon>Chordata</taxon>
        <taxon>Tunicata</taxon>
        <taxon>Appendicularia</taxon>
        <taxon>Copelata</taxon>
        <taxon>Oikopleuridae</taxon>
        <taxon>Oikopleura</taxon>
    </lineage>
</organism>
<dbReference type="InterPro" id="IPR020472">
    <property type="entry name" value="WD40_PAC1"/>
</dbReference>
<dbReference type="PRINTS" id="PR00320">
    <property type="entry name" value="GPROTEINBRPT"/>
</dbReference>
<protein>
    <submittedName>
        <fullName evidence="5">Oidioi.mRNA.OKI2018_I69.chr1.g3093.t1.cds</fullName>
    </submittedName>
</protein>
<feature type="repeat" description="WD" evidence="3">
    <location>
        <begin position="336"/>
        <end position="377"/>
    </location>
</feature>
<dbReference type="InterPro" id="IPR001680">
    <property type="entry name" value="WD40_rpt"/>
</dbReference>
<keyword evidence="2" id="KW-0677">Repeat</keyword>
<accession>A0ABN7SZY4</accession>
<evidence type="ECO:0000313" key="6">
    <source>
        <dbReference type="Proteomes" id="UP001158576"/>
    </source>
</evidence>
<dbReference type="InterPro" id="IPR015943">
    <property type="entry name" value="WD40/YVTN_repeat-like_dom_sf"/>
</dbReference>
<feature type="repeat" description="WD" evidence="3">
    <location>
        <begin position="555"/>
        <end position="588"/>
    </location>
</feature>
<feature type="repeat" description="WD" evidence="3">
    <location>
        <begin position="422"/>
        <end position="454"/>
    </location>
</feature>
<reference evidence="5 6" key="1">
    <citation type="submission" date="2021-04" db="EMBL/GenBank/DDBJ databases">
        <authorList>
            <person name="Bliznina A."/>
        </authorList>
    </citation>
    <scope>NUCLEOTIDE SEQUENCE [LARGE SCALE GENOMIC DNA]</scope>
</reference>
<feature type="repeat" description="WD" evidence="3">
    <location>
        <begin position="292"/>
        <end position="325"/>
    </location>
</feature>
<feature type="region of interest" description="Disordered" evidence="4">
    <location>
        <begin position="1"/>
        <end position="21"/>
    </location>
</feature>
<dbReference type="CDD" id="cd00200">
    <property type="entry name" value="WD40"/>
    <property type="match status" value="1"/>
</dbReference>
<dbReference type="SUPFAM" id="SSF50978">
    <property type="entry name" value="WD40 repeat-like"/>
    <property type="match status" value="1"/>
</dbReference>
<dbReference type="PANTHER" id="PTHR43979:SF1">
    <property type="entry name" value="PRE-MRNA-PROCESSING FACTOR 17"/>
    <property type="match status" value="1"/>
</dbReference>
<evidence type="ECO:0000256" key="2">
    <source>
        <dbReference type="ARBA" id="ARBA00022737"/>
    </source>
</evidence>
<dbReference type="Gene3D" id="2.130.10.10">
    <property type="entry name" value="YVTN repeat-like/Quinoprotein amine dehydrogenase"/>
    <property type="match status" value="1"/>
</dbReference>
<sequence>MATLAALGAYKGSDSESDEENLNCVKHADAISHMTNMKKPEPIKTSTDIVVAPNVITKYDVHNGRSVDTTKGEIVFNPTVEELYMPEQGPSNPLKSNQAAAERNTLAGYAEKEHISDFAFETQRRNYHSYGTAIDPSKNFDSADEDMKTVTSYHGIDGKAVEQGGSVWMNVKRKKRKRAKNDDAGDIEGWKGPWAKYKDEKTMEETNPSGEVREELDDILGKIRKRQQRNNRSKANDDDDDVVMEKTQLHINDPNDYLGRNYLHPPMDQGVNWKETHTVERCYLPKKLIHTFKGHQKGVTNIQLFPGTGHLLLSTSMDCKLKLWETYGKRRLLRTYDGHSKGVRQSDMTIKGEHFLSASYDRFIKYWDTETGKCISKFTNRKIPYVVKFNPDADKQHIFLAGCNDKKVSAWDIRSGNIVQEYDRHLNPINSITFIDDNKRFVTTSDDKSIRVWEWDIPVDFKYIADPGMHSMPAAVKSPDNRFVCFQSLDNTIQTYDCTGGKFRPKRKKIFKGHLVAGYACVPTFSPDMSYLCSGDGQGKVHIWDWKTTRLYSKFKAHDEVVICTTWLPKEPSKLVTCSWDGTIKLWD</sequence>
<name>A0ABN7SZY4_OIKDI</name>